<accession>A0ABR3FI82</accession>
<feature type="transmembrane region" description="Helical" evidence="6">
    <location>
        <begin position="283"/>
        <end position="308"/>
    </location>
</feature>
<comment type="caution">
    <text evidence="7">The sequence shown here is derived from an EMBL/GenBank/DDBJ whole genome shotgun (WGS) entry which is preliminary data.</text>
</comment>
<dbReference type="Gene3D" id="1.20.1740.10">
    <property type="entry name" value="Amino acid/polyamine transporter I"/>
    <property type="match status" value="1"/>
</dbReference>
<evidence type="ECO:0000313" key="8">
    <source>
        <dbReference type="Proteomes" id="UP001465976"/>
    </source>
</evidence>
<keyword evidence="4 6" id="KW-0472">Membrane</keyword>
<feature type="transmembrane region" description="Helical" evidence="6">
    <location>
        <begin position="364"/>
        <end position="384"/>
    </location>
</feature>
<evidence type="ECO:0000256" key="2">
    <source>
        <dbReference type="ARBA" id="ARBA00022692"/>
    </source>
</evidence>
<name>A0ABR3FI82_9AGAR</name>
<evidence type="ECO:0000256" key="1">
    <source>
        <dbReference type="ARBA" id="ARBA00004141"/>
    </source>
</evidence>
<feature type="transmembrane region" description="Helical" evidence="6">
    <location>
        <begin position="92"/>
        <end position="115"/>
    </location>
</feature>
<feature type="transmembrane region" description="Helical" evidence="6">
    <location>
        <begin position="465"/>
        <end position="486"/>
    </location>
</feature>
<feature type="transmembrane region" description="Helical" evidence="6">
    <location>
        <begin position="430"/>
        <end position="453"/>
    </location>
</feature>
<evidence type="ECO:0000256" key="6">
    <source>
        <dbReference type="SAM" id="Phobius"/>
    </source>
</evidence>
<keyword evidence="8" id="KW-1185">Reference proteome</keyword>
<keyword evidence="2 6" id="KW-0812">Transmembrane</keyword>
<evidence type="ECO:0000256" key="5">
    <source>
        <dbReference type="SAM" id="MobiDB-lite"/>
    </source>
</evidence>
<keyword evidence="3 6" id="KW-1133">Transmembrane helix</keyword>
<feature type="transmembrane region" description="Helical" evidence="6">
    <location>
        <begin position="390"/>
        <end position="418"/>
    </location>
</feature>
<organism evidence="7 8">
    <name type="scientific">Marasmius crinis-equi</name>
    <dbReference type="NCBI Taxonomy" id="585013"/>
    <lineage>
        <taxon>Eukaryota</taxon>
        <taxon>Fungi</taxon>
        <taxon>Dikarya</taxon>
        <taxon>Basidiomycota</taxon>
        <taxon>Agaricomycotina</taxon>
        <taxon>Agaricomycetes</taxon>
        <taxon>Agaricomycetidae</taxon>
        <taxon>Agaricales</taxon>
        <taxon>Marasmiineae</taxon>
        <taxon>Marasmiaceae</taxon>
        <taxon>Marasmius</taxon>
    </lineage>
</organism>
<reference evidence="7 8" key="1">
    <citation type="submission" date="2024-02" db="EMBL/GenBank/DDBJ databases">
        <title>A draft genome for the cacao thread blight pathogen Marasmius crinis-equi.</title>
        <authorList>
            <person name="Cohen S.P."/>
            <person name="Baruah I.K."/>
            <person name="Amoako-Attah I."/>
            <person name="Bukari Y."/>
            <person name="Meinhardt L.W."/>
            <person name="Bailey B.A."/>
        </authorList>
    </citation>
    <scope>NUCLEOTIDE SEQUENCE [LARGE SCALE GENOMIC DNA]</scope>
    <source>
        <strain evidence="7 8">GH-76</strain>
    </source>
</reference>
<gene>
    <name evidence="7" type="ORF">V5O48_007170</name>
</gene>
<evidence type="ECO:0000313" key="7">
    <source>
        <dbReference type="EMBL" id="KAL0574797.1"/>
    </source>
</evidence>
<dbReference type="EMBL" id="JBAHYK010000364">
    <property type="protein sequence ID" value="KAL0574797.1"/>
    <property type="molecule type" value="Genomic_DNA"/>
</dbReference>
<dbReference type="PANTHER" id="PTHR11785:SF498">
    <property type="entry name" value="HIGH-AFFINITY METHIONINE PERMEASE"/>
    <property type="match status" value="1"/>
</dbReference>
<proteinExistence type="predicted"/>
<dbReference type="InterPro" id="IPR050598">
    <property type="entry name" value="AminoAcid_Transporter"/>
</dbReference>
<dbReference type="Pfam" id="PF13520">
    <property type="entry name" value="AA_permease_2"/>
    <property type="match status" value="1"/>
</dbReference>
<dbReference type="Proteomes" id="UP001465976">
    <property type="component" value="Unassembled WGS sequence"/>
</dbReference>
<evidence type="ECO:0000256" key="4">
    <source>
        <dbReference type="ARBA" id="ARBA00023136"/>
    </source>
</evidence>
<feature type="region of interest" description="Disordered" evidence="5">
    <location>
        <begin position="1"/>
        <end position="21"/>
    </location>
</feature>
<evidence type="ECO:0000256" key="3">
    <source>
        <dbReference type="ARBA" id="ARBA00022989"/>
    </source>
</evidence>
<sequence>MSSERDPLLGAQHSEASGSQQDVTGELFDNIPKNKRQLGFFSAVSLIFNRIIGTGGRMIAATGTAVFIELGTGLPRNGGEKNYLEFIYRRPAFLTTCVYTVYAIVMGTAAANSIVFGEYTLHALAIEPTTFNTRLVAFLCLTFIVLVHGTWLQLGIRIQNTLCLFKFIILSAIAMCGLLSLAGFPGFAVKEEYDQPNNFKWDKLWEGGRKDANSFVSGLYNVIWSFVGYSTANYALSEVRNPVKTIKRAAPLALFAVTLVYILINIGYFAVVSKADILGSKRIVASVFASSMSGSKLILIPGTSALFFRNLFGETMERALSAFIALSTLGNLLAGQFSSGRVIQELGREGLLPFSAFFASNKPFHAPLAGLFSQYLVSCAFMILPPPGDAYLFMITLSSYSAALVNLAVSFGLLLLYTPTFRSWNWNPPFRAYSAVVVIFLISNLFLVGAPFIPPAPNSRTYENLPYWSHLVTAFGLSLLGLMYWYTKTVWIPRRHGYKLRREWVLQDDGVSRFVYRKEAL</sequence>
<feature type="transmembrane region" description="Helical" evidence="6">
    <location>
        <begin position="135"/>
        <end position="152"/>
    </location>
</feature>
<protein>
    <submittedName>
        <fullName evidence="7">Uncharacterized protein</fullName>
    </submittedName>
</protein>
<feature type="transmembrane region" description="Helical" evidence="6">
    <location>
        <begin position="249"/>
        <end position="271"/>
    </location>
</feature>
<dbReference type="PIRSF" id="PIRSF006060">
    <property type="entry name" value="AA_transporter"/>
    <property type="match status" value="1"/>
</dbReference>
<dbReference type="PANTHER" id="PTHR11785">
    <property type="entry name" value="AMINO ACID TRANSPORTER"/>
    <property type="match status" value="1"/>
</dbReference>
<comment type="subcellular location">
    <subcellularLocation>
        <location evidence="1">Membrane</location>
        <topology evidence="1">Multi-pass membrane protein</topology>
    </subcellularLocation>
</comment>
<feature type="transmembrane region" description="Helical" evidence="6">
    <location>
        <begin position="164"/>
        <end position="188"/>
    </location>
</feature>
<dbReference type="InterPro" id="IPR002293">
    <property type="entry name" value="AA/rel_permease1"/>
</dbReference>